<feature type="compositionally biased region" description="Basic and acidic residues" evidence="1">
    <location>
        <begin position="230"/>
        <end position="242"/>
    </location>
</feature>
<keyword evidence="2" id="KW-0732">Signal</keyword>
<feature type="region of interest" description="Disordered" evidence="1">
    <location>
        <begin position="140"/>
        <end position="261"/>
    </location>
</feature>
<name>A0A433Q2S1_9FUNG</name>
<feature type="chain" id="PRO_5019200216" description="THO complex subunitTHOC2 C-terminal domain-containing protein" evidence="2">
    <location>
        <begin position="21"/>
        <end position="261"/>
    </location>
</feature>
<feature type="compositionally biased region" description="Polar residues" evidence="1">
    <location>
        <begin position="140"/>
        <end position="158"/>
    </location>
</feature>
<dbReference type="AlphaFoldDB" id="A0A433Q2S1"/>
<evidence type="ECO:0000259" key="3">
    <source>
        <dbReference type="Pfam" id="PF11262"/>
    </source>
</evidence>
<evidence type="ECO:0000256" key="1">
    <source>
        <dbReference type="SAM" id="MobiDB-lite"/>
    </source>
</evidence>
<feature type="compositionally biased region" description="Gly residues" evidence="1">
    <location>
        <begin position="166"/>
        <end position="186"/>
    </location>
</feature>
<proteinExistence type="predicted"/>
<reference evidence="4 5" key="1">
    <citation type="journal article" date="2018" name="New Phytol.">
        <title>Phylogenomics of Endogonaceae and evolution of mycorrhizas within Mucoromycota.</title>
        <authorList>
            <person name="Chang Y."/>
            <person name="Desiro A."/>
            <person name="Na H."/>
            <person name="Sandor L."/>
            <person name="Lipzen A."/>
            <person name="Clum A."/>
            <person name="Barry K."/>
            <person name="Grigoriev I.V."/>
            <person name="Martin F.M."/>
            <person name="Stajich J.E."/>
            <person name="Smith M.E."/>
            <person name="Bonito G."/>
            <person name="Spatafora J.W."/>
        </authorList>
    </citation>
    <scope>NUCLEOTIDE SEQUENCE [LARGE SCALE GENOMIC DNA]</scope>
    <source>
        <strain evidence="4 5">AD002</strain>
    </source>
</reference>
<evidence type="ECO:0000313" key="5">
    <source>
        <dbReference type="Proteomes" id="UP000274822"/>
    </source>
</evidence>
<gene>
    <name evidence="4" type="ORF">BC938DRAFT_474321</name>
</gene>
<dbReference type="GO" id="GO:0000445">
    <property type="term" value="C:THO complex part of transcription export complex"/>
    <property type="evidence" value="ECO:0007669"/>
    <property type="project" value="TreeGrafter"/>
</dbReference>
<dbReference type="PANTHER" id="PTHR21597:SF0">
    <property type="entry name" value="THO COMPLEX SUBUNIT 2"/>
    <property type="match status" value="1"/>
</dbReference>
<feature type="signal peptide" evidence="2">
    <location>
        <begin position="1"/>
        <end position="20"/>
    </location>
</feature>
<evidence type="ECO:0000256" key="2">
    <source>
        <dbReference type="SAM" id="SignalP"/>
    </source>
</evidence>
<dbReference type="Proteomes" id="UP000274822">
    <property type="component" value="Unassembled WGS sequence"/>
</dbReference>
<comment type="caution">
    <text evidence="4">The sequence shown here is derived from an EMBL/GenBank/DDBJ whole genome shotgun (WGS) entry which is preliminary data.</text>
</comment>
<keyword evidence="5" id="KW-1185">Reference proteome</keyword>
<feature type="domain" description="THO complex subunitTHOC2 C-terminal" evidence="3">
    <location>
        <begin position="10"/>
        <end position="124"/>
    </location>
</feature>
<protein>
    <recommendedName>
        <fullName evidence="3">THO complex subunitTHOC2 C-terminal domain-containing protein</fullName>
    </recommendedName>
</protein>
<organism evidence="4 5">
    <name type="scientific">Jimgerdemannia flammicorona</name>
    <dbReference type="NCBI Taxonomy" id="994334"/>
    <lineage>
        <taxon>Eukaryota</taxon>
        <taxon>Fungi</taxon>
        <taxon>Fungi incertae sedis</taxon>
        <taxon>Mucoromycota</taxon>
        <taxon>Mucoromycotina</taxon>
        <taxon>Endogonomycetes</taxon>
        <taxon>Endogonales</taxon>
        <taxon>Endogonaceae</taxon>
        <taxon>Jimgerdemannia</taxon>
    </lineage>
</organism>
<evidence type="ECO:0000313" key="4">
    <source>
        <dbReference type="EMBL" id="RUS23974.1"/>
    </source>
</evidence>
<accession>A0A433Q2S1</accession>
<dbReference type="InterPro" id="IPR021418">
    <property type="entry name" value="THO_THOC2_C"/>
</dbReference>
<dbReference type="PANTHER" id="PTHR21597">
    <property type="entry name" value="THO2 PROTEIN"/>
    <property type="match status" value="1"/>
</dbReference>
<sequence length="261" mass="27976">MTIFLFVRTRFLVEILSVFSAWHRNPNLYAREGQGDGLPGFQKKWVTSTTPSTSARTADLNVFEQALASGEHMRTRNAITILTKIEPYFPTMKIVGINLLKKVKDIIKNETKEDLKTLAKGYQAILEKSQHSWVDVNQFHTAAPTNPSGRPKSGSPSIATPPRPGGPSGGPGGNSGGAGSGSGNGNGSLTSNTTSAYAVSSSSTSPNLPTTRQRSPTNRPSLLPASGNNDNRDDGRDSKPTHNDMQATPMDTTNRPTTPKE</sequence>
<dbReference type="GO" id="GO:0006406">
    <property type="term" value="P:mRNA export from nucleus"/>
    <property type="evidence" value="ECO:0007669"/>
    <property type="project" value="InterPro"/>
</dbReference>
<dbReference type="EMBL" id="RBNJ01017803">
    <property type="protein sequence ID" value="RUS23974.1"/>
    <property type="molecule type" value="Genomic_DNA"/>
</dbReference>
<feature type="compositionally biased region" description="Polar residues" evidence="1">
    <location>
        <begin position="243"/>
        <end position="261"/>
    </location>
</feature>
<dbReference type="Pfam" id="PF11262">
    <property type="entry name" value="Tho2"/>
    <property type="match status" value="1"/>
</dbReference>
<dbReference type="GO" id="GO:0006397">
    <property type="term" value="P:mRNA processing"/>
    <property type="evidence" value="ECO:0007669"/>
    <property type="project" value="InterPro"/>
</dbReference>
<dbReference type="GO" id="GO:0003729">
    <property type="term" value="F:mRNA binding"/>
    <property type="evidence" value="ECO:0007669"/>
    <property type="project" value="TreeGrafter"/>
</dbReference>
<feature type="compositionally biased region" description="Polar residues" evidence="1">
    <location>
        <begin position="206"/>
        <end position="220"/>
    </location>
</feature>
<feature type="compositionally biased region" description="Low complexity" evidence="1">
    <location>
        <begin position="187"/>
        <end position="205"/>
    </location>
</feature>
<dbReference type="InterPro" id="IPR040007">
    <property type="entry name" value="Tho2"/>
</dbReference>